<evidence type="ECO:0000313" key="3">
    <source>
        <dbReference type="Proteomes" id="UP001605036"/>
    </source>
</evidence>
<dbReference type="EMBL" id="JBHFFA010000001">
    <property type="protein sequence ID" value="KAL2653022.1"/>
    <property type="molecule type" value="Genomic_DNA"/>
</dbReference>
<feature type="region of interest" description="Disordered" evidence="1">
    <location>
        <begin position="1"/>
        <end position="44"/>
    </location>
</feature>
<reference evidence="2 3" key="1">
    <citation type="submission" date="2024-09" db="EMBL/GenBank/DDBJ databases">
        <title>Chromosome-scale assembly of Riccia fluitans.</title>
        <authorList>
            <person name="Paukszto L."/>
            <person name="Sawicki J."/>
            <person name="Karawczyk K."/>
            <person name="Piernik-Szablinska J."/>
            <person name="Szczecinska M."/>
            <person name="Mazdziarz M."/>
        </authorList>
    </citation>
    <scope>NUCLEOTIDE SEQUENCE [LARGE SCALE GENOMIC DNA]</scope>
    <source>
        <strain evidence="2">Rf_01</strain>
        <tissue evidence="2">Aerial parts of the thallus</tissue>
    </source>
</reference>
<name>A0ABD1ZP31_9MARC</name>
<organism evidence="2 3">
    <name type="scientific">Riccia fluitans</name>
    <dbReference type="NCBI Taxonomy" id="41844"/>
    <lineage>
        <taxon>Eukaryota</taxon>
        <taxon>Viridiplantae</taxon>
        <taxon>Streptophyta</taxon>
        <taxon>Embryophyta</taxon>
        <taxon>Marchantiophyta</taxon>
        <taxon>Marchantiopsida</taxon>
        <taxon>Marchantiidae</taxon>
        <taxon>Marchantiales</taxon>
        <taxon>Ricciaceae</taxon>
        <taxon>Riccia</taxon>
    </lineage>
</organism>
<comment type="caution">
    <text evidence="2">The sequence shown here is derived from an EMBL/GenBank/DDBJ whole genome shotgun (WGS) entry which is preliminary data.</text>
</comment>
<dbReference type="AlphaFoldDB" id="A0ABD1ZP31"/>
<accession>A0ABD1ZP31</accession>
<sequence length="133" mass="14115">MTHLHHPIIRTKKQRTSSTSGGPISAVEDKEVASSTAEAEEAKKLTADVPEFQLTTTIHETKASSGDLTELTVDTLSMKLLAPSSGDTQQEAVVVERHASVDTTQPAAAKSEMVAGTLRPHSEQKSLLRAAAV</sequence>
<dbReference type="Proteomes" id="UP001605036">
    <property type="component" value="Unassembled WGS sequence"/>
</dbReference>
<keyword evidence="3" id="KW-1185">Reference proteome</keyword>
<proteinExistence type="predicted"/>
<protein>
    <submittedName>
        <fullName evidence="2">Uncharacterized protein</fullName>
    </submittedName>
</protein>
<evidence type="ECO:0000256" key="1">
    <source>
        <dbReference type="SAM" id="MobiDB-lite"/>
    </source>
</evidence>
<evidence type="ECO:0000313" key="2">
    <source>
        <dbReference type="EMBL" id="KAL2653022.1"/>
    </source>
</evidence>
<feature type="compositionally biased region" description="Basic residues" evidence="1">
    <location>
        <begin position="1"/>
        <end position="15"/>
    </location>
</feature>
<gene>
    <name evidence="2" type="ORF">R1flu_021150</name>
</gene>
<feature type="region of interest" description="Disordered" evidence="1">
    <location>
        <begin position="100"/>
        <end position="133"/>
    </location>
</feature>